<accession>A0A0Q9WWP4</accession>
<keyword evidence="5" id="KW-0677">Repeat</keyword>
<dbReference type="Gene3D" id="2.60.40.60">
    <property type="entry name" value="Cadherins"/>
    <property type="match status" value="15"/>
</dbReference>
<dbReference type="SMART" id="SM00112">
    <property type="entry name" value="CA"/>
    <property type="match status" value="14"/>
</dbReference>
<feature type="domain" description="Cadherin" evidence="14">
    <location>
        <begin position="743"/>
        <end position="846"/>
    </location>
</feature>
<feature type="domain" description="Cadherin" evidence="14">
    <location>
        <begin position="9"/>
        <end position="113"/>
    </location>
</feature>
<keyword evidence="9 13" id="KW-0472">Membrane</keyword>
<dbReference type="FunFam" id="2.60.40.60:FF:000443">
    <property type="entry name" value="AGAP003579-PA"/>
    <property type="match status" value="1"/>
</dbReference>
<dbReference type="EMBL" id="CH964272">
    <property type="protein sequence ID" value="KRG00181.1"/>
    <property type="molecule type" value="Genomic_DNA"/>
</dbReference>
<dbReference type="InterPro" id="IPR015919">
    <property type="entry name" value="Cadherin-like_sf"/>
</dbReference>
<feature type="domain" description="Cadherin" evidence="14">
    <location>
        <begin position="847"/>
        <end position="966"/>
    </location>
</feature>
<feature type="domain" description="Cadherin" evidence="14">
    <location>
        <begin position="638"/>
        <end position="742"/>
    </location>
</feature>
<keyword evidence="3 13" id="KW-0812">Transmembrane</keyword>
<feature type="domain" description="Cadherin" evidence="14">
    <location>
        <begin position="114"/>
        <end position="226"/>
    </location>
</feature>
<evidence type="ECO:0000313" key="16">
    <source>
        <dbReference type="Proteomes" id="UP000007798"/>
    </source>
</evidence>
<dbReference type="InterPro" id="IPR050174">
    <property type="entry name" value="Protocadherin/Cadherin-CA"/>
</dbReference>
<evidence type="ECO:0000256" key="3">
    <source>
        <dbReference type="ARBA" id="ARBA00022692"/>
    </source>
</evidence>
<feature type="domain" description="Cadherin" evidence="14">
    <location>
        <begin position="1072"/>
        <end position="1179"/>
    </location>
</feature>
<organism evidence="15 16">
    <name type="scientific">Drosophila willistoni</name>
    <name type="common">Fruit fly</name>
    <dbReference type="NCBI Taxonomy" id="7260"/>
    <lineage>
        <taxon>Eukaryota</taxon>
        <taxon>Metazoa</taxon>
        <taxon>Ecdysozoa</taxon>
        <taxon>Arthropoda</taxon>
        <taxon>Hexapoda</taxon>
        <taxon>Insecta</taxon>
        <taxon>Pterygota</taxon>
        <taxon>Neoptera</taxon>
        <taxon>Endopterygota</taxon>
        <taxon>Diptera</taxon>
        <taxon>Brachycera</taxon>
        <taxon>Muscomorpha</taxon>
        <taxon>Ephydroidea</taxon>
        <taxon>Drosophilidae</taxon>
        <taxon>Drosophila</taxon>
        <taxon>Sophophora</taxon>
    </lineage>
</organism>
<keyword evidence="4" id="KW-0732">Signal</keyword>
<evidence type="ECO:0000256" key="4">
    <source>
        <dbReference type="ARBA" id="ARBA00022729"/>
    </source>
</evidence>
<keyword evidence="16" id="KW-1185">Reference proteome</keyword>
<keyword evidence="8 13" id="KW-1133">Transmembrane helix</keyword>
<dbReference type="FunCoup" id="A0A0Q9WWP4">
    <property type="interactions" value="183"/>
</dbReference>
<dbReference type="InterPro" id="IPR020894">
    <property type="entry name" value="Cadherin_CS"/>
</dbReference>
<evidence type="ECO:0000256" key="13">
    <source>
        <dbReference type="SAM" id="Phobius"/>
    </source>
</evidence>
<keyword evidence="10" id="KW-0325">Glycoprotein</keyword>
<dbReference type="GO" id="GO:0009653">
    <property type="term" value="P:anatomical structure morphogenesis"/>
    <property type="evidence" value="ECO:0007669"/>
    <property type="project" value="UniProtKB-ARBA"/>
</dbReference>
<name>A0A0Q9WWP4_DROWI</name>
<dbReference type="SMR" id="A0A0Q9WWP4"/>
<evidence type="ECO:0000256" key="8">
    <source>
        <dbReference type="ARBA" id="ARBA00022989"/>
    </source>
</evidence>
<keyword evidence="7" id="KW-0130">Cell adhesion</keyword>
<dbReference type="Pfam" id="PF00028">
    <property type="entry name" value="Cadherin"/>
    <property type="match status" value="9"/>
</dbReference>
<evidence type="ECO:0000256" key="10">
    <source>
        <dbReference type="ARBA" id="ARBA00023180"/>
    </source>
</evidence>
<dbReference type="GO" id="GO:0060429">
    <property type="term" value="P:epithelium development"/>
    <property type="evidence" value="ECO:0007669"/>
    <property type="project" value="UniProtKB-ARBA"/>
</dbReference>
<evidence type="ECO:0000256" key="2">
    <source>
        <dbReference type="ARBA" id="ARBA00022475"/>
    </source>
</evidence>
<feature type="domain" description="Cadherin" evidence="14">
    <location>
        <begin position="1523"/>
        <end position="1646"/>
    </location>
</feature>
<dbReference type="FunFam" id="2.60.40.60:FF:000306">
    <property type="entry name" value="Cadherin 23"/>
    <property type="match status" value="1"/>
</dbReference>
<evidence type="ECO:0000313" key="15">
    <source>
        <dbReference type="EMBL" id="KRG00181.1"/>
    </source>
</evidence>
<dbReference type="FunFam" id="2.60.40.60:FF:000098">
    <property type="entry name" value="cadherin-23 isoform X1"/>
    <property type="match status" value="1"/>
</dbReference>
<keyword evidence="6 12" id="KW-0106">Calcium</keyword>
<dbReference type="Proteomes" id="UP000007798">
    <property type="component" value="Unassembled WGS sequence"/>
</dbReference>
<dbReference type="PROSITE" id="PS50268">
    <property type="entry name" value="CADHERIN_2"/>
    <property type="match status" value="14"/>
</dbReference>
<dbReference type="PROSITE" id="PS00232">
    <property type="entry name" value="CADHERIN_1"/>
    <property type="match status" value="3"/>
</dbReference>
<feature type="domain" description="Cadherin" evidence="14">
    <location>
        <begin position="1299"/>
        <end position="1400"/>
    </location>
</feature>
<protein>
    <recommendedName>
        <fullName evidence="14">Cadherin domain-containing protein</fullName>
    </recommendedName>
</protein>
<dbReference type="GO" id="GO:0005886">
    <property type="term" value="C:plasma membrane"/>
    <property type="evidence" value="ECO:0007669"/>
    <property type="project" value="UniProtKB-SubCell"/>
</dbReference>
<dbReference type="PANTHER" id="PTHR24028">
    <property type="entry name" value="CADHERIN-87A"/>
    <property type="match status" value="1"/>
</dbReference>
<feature type="domain" description="Cadherin" evidence="14">
    <location>
        <begin position="973"/>
        <end position="1071"/>
    </location>
</feature>
<evidence type="ECO:0000256" key="9">
    <source>
        <dbReference type="ARBA" id="ARBA00023136"/>
    </source>
</evidence>
<dbReference type="FunFam" id="2.60.40.60:FF:000445">
    <property type="entry name" value="GG17179"/>
    <property type="match status" value="1"/>
</dbReference>
<dbReference type="OrthoDB" id="9990384at2759"/>
<dbReference type="PANTHER" id="PTHR24028:SF146">
    <property type="entry name" value="CADHERIN 96CB, ISOFORM D-RELATED"/>
    <property type="match status" value="1"/>
</dbReference>
<evidence type="ECO:0000259" key="14">
    <source>
        <dbReference type="PROSITE" id="PS50268"/>
    </source>
</evidence>
<proteinExistence type="predicted"/>
<dbReference type="InParanoid" id="A0A0Q9WWP4"/>
<reference evidence="15 16" key="1">
    <citation type="journal article" date="2007" name="Nature">
        <title>Evolution of genes and genomes on the Drosophila phylogeny.</title>
        <authorList>
            <consortium name="Drosophila 12 Genomes Consortium"/>
            <person name="Clark A.G."/>
            <person name="Eisen M.B."/>
            <person name="Smith D.R."/>
            <person name="Bergman C.M."/>
            <person name="Oliver B."/>
            <person name="Markow T.A."/>
            <person name="Kaufman T.C."/>
            <person name="Kellis M."/>
            <person name="Gelbart W."/>
            <person name="Iyer V.N."/>
            <person name="Pollard D.A."/>
            <person name="Sackton T.B."/>
            <person name="Larracuente A.M."/>
            <person name="Singh N.D."/>
            <person name="Abad J.P."/>
            <person name="Abt D.N."/>
            <person name="Adryan B."/>
            <person name="Aguade M."/>
            <person name="Akashi H."/>
            <person name="Anderson W.W."/>
            <person name="Aquadro C.F."/>
            <person name="Ardell D.H."/>
            <person name="Arguello R."/>
            <person name="Artieri C.G."/>
            <person name="Barbash D.A."/>
            <person name="Barker D."/>
            <person name="Barsanti P."/>
            <person name="Batterham P."/>
            <person name="Batzoglou S."/>
            <person name="Begun D."/>
            <person name="Bhutkar A."/>
            <person name="Blanco E."/>
            <person name="Bosak S.A."/>
            <person name="Bradley R.K."/>
            <person name="Brand A.D."/>
            <person name="Brent M.R."/>
            <person name="Brooks A.N."/>
            <person name="Brown R.H."/>
            <person name="Butlin R.K."/>
            <person name="Caggese C."/>
            <person name="Calvi B.R."/>
            <person name="Bernardo de Carvalho A."/>
            <person name="Caspi A."/>
            <person name="Castrezana S."/>
            <person name="Celniker S.E."/>
            <person name="Chang J.L."/>
            <person name="Chapple C."/>
            <person name="Chatterji S."/>
            <person name="Chinwalla A."/>
            <person name="Civetta A."/>
            <person name="Clifton S.W."/>
            <person name="Comeron J.M."/>
            <person name="Costello J.C."/>
            <person name="Coyne J.A."/>
            <person name="Daub J."/>
            <person name="David R.G."/>
            <person name="Delcher A.L."/>
            <person name="Delehaunty K."/>
            <person name="Do C.B."/>
            <person name="Ebling H."/>
            <person name="Edwards K."/>
            <person name="Eickbush T."/>
            <person name="Evans J.D."/>
            <person name="Filipski A."/>
            <person name="Findeiss S."/>
            <person name="Freyhult E."/>
            <person name="Fulton L."/>
            <person name="Fulton R."/>
            <person name="Garcia A.C."/>
            <person name="Gardiner A."/>
            <person name="Garfield D.A."/>
            <person name="Garvin B.E."/>
            <person name="Gibson G."/>
            <person name="Gilbert D."/>
            <person name="Gnerre S."/>
            <person name="Godfrey J."/>
            <person name="Good R."/>
            <person name="Gotea V."/>
            <person name="Gravely B."/>
            <person name="Greenberg A.J."/>
            <person name="Griffiths-Jones S."/>
            <person name="Gross S."/>
            <person name="Guigo R."/>
            <person name="Gustafson E.A."/>
            <person name="Haerty W."/>
            <person name="Hahn M.W."/>
            <person name="Halligan D.L."/>
            <person name="Halpern A.L."/>
            <person name="Halter G.M."/>
            <person name="Han M.V."/>
            <person name="Heger A."/>
            <person name="Hillier L."/>
            <person name="Hinrichs A.S."/>
            <person name="Holmes I."/>
            <person name="Hoskins R.A."/>
            <person name="Hubisz M.J."/>
            <person name="Hultmark D."/>
            <person name="Huntley M.A."/>
            <person name="Jaffe D.B."/>
            <person name="Jagadeeshan S."/>
            <person name="Jeck W.R."/>
            <person name="Johnson J."/>
            <person name="Jones C.D."/>
            <person name="Jordan W.C."/>
            <person name="Karpen G.H."/>
            <person name="Kataoka E."/>
            <person name="Keightley P.D."/>
            <person name="Kheradpour P."/>
            <person name="Kirkness E.F."/>
            <person name="Koerich L.B."/>
            <person name="Kristiansen K."/>
            <person name="Kudrna D."/>
            <person name="Kulathinal R.J."/>
            <person name="Kumar S."/>
            <person name="Kwok R."/>
            <person name="Lander E."/>
            <person name="Langley C.H."/>
            <person name="Lapoint R."/>
            <person name="Lazzaro B.P."/>
            <person name="Lee S.J."/>
            <person name="Levesque L."/>
            <person name="Li R."/>
            <person name="Lin C.F."/>
            <person name="Lin M.F."/>
            <person name="Lindblad-Toh K."/>
            <person name="Llopart A."/>
            <person name="Long M."/>
            <person name="Low L."/>
            <person name="Lozovsky E."/>
            <person name="Lu J."/>
            <person name="Luo M."/>
            <person name="Machado C.A."/>
            <person name="Makalowski W."/>
            <person name="Marzo M."/>
            <person name="Matsuda M."/>
            <person name="Matzkin L."/>
            <person name="McAllister B."/>
            <person name="McBride C.S."/>
            <person name="McKernan B."/>
            <person name="McKernan K."/>
            <person name="Mendez-Lago M."/>
            <person name="Minx P."/>
            <person name="Mollenhauer M.U."/>
            <person name="Montooth K."/>
            <person name="Mount S.M."/>
            <person name="Mu X."/>
            <person name="Myers E."/>
            <person name="Negre B."/>
            <person name="Newfeld S."/>
            <person name="Nielsen R."/>
            <person name="Noor M.A."/>
            <person name="O'Grady P."/>
            <person name="Pachter L."/>
            <person name="Papaceit M."/>
            <person name="Parisi M.J."/>
            <person name="Parisi M."/>
            <person name="Parts L."/>
            <person name="Pedersen J.S."/>
            <person name="Pesole G."/>
            <person name="Phillippy A.M."/>
            <person name="Ponting C.P."/>
            <person name="Pop M."/>
            <person name="Porcelli D."/>
            <person name="Powell J.R."/>
            <person name="Prohaska S."/>
            <person name="Pruitt K."/>
            <person name="Puig M."/>
            <person name="Quesneville H."/>
            <person name="Ram K.R."/>
            <person name="Rand D."/>
            <person name="Rasmussen M.D."/>
            <person name="Reed L.K."/>
            <person name="Reenan R."/>
            <person name="Reily A."/>
            <person name="Remington K.A."/>
            <person name="Rieger T.T."/>
            <person name="Ritchie M.G."/>
            <person name="Robin C."/>
            <person name="Rogers Y.H."/>
            <person name="Rohde C."/>
            <person name="Rozas J."/>
            <person name="Rubenfield M.J."/>
            <person name="Ruiz A."/>
            <person name="Russo S."/>
            <person name="Salzberg S.L."/>
            <person name="Sanchez-Gracia A."/>
            <person name="Saranga D.J."/>
            <person name="Sato H."/>
            <person name="Schaeffer S.W."/>
            <person name="Schatz M.C."/>
            <person name="Schlenke T."/>
            <person name="Schwartz R."/>
            <person name="Segarra C."/>
            <person name="Singh R.S."/>
            <person name="Sirot L."/>
            <person name="Sirota M."/>
            <person name="Sisneros N.B."/>
            <person name="Smith C.D."/>
            <person name="Smith T.F."/>
            <person name="Spieth J."/>
            <person name="Stage D.E."/>
            <person name="Stark A."/>
            <person name="Stephan W."/>
            <person name="Strausberg R.L."/>
            <person name="Strempel S."/>
            <person name="Sturgill D."/>
            <person name="Sutton G."/>
            <person name="Sutton G.G."/>
            <person name="Tao W."/>
            <person name="Teichmann S."/>
            <person name="Tobari Y.N."/>
            <person name="Tomimura Y."/>
            <person name="Tsolas J.M."/>
            <person name="Valente V.L."/>
            <person name="Venter E."/>
            <person name="Venter J.C."/>
            <person name="Vicario S."/>
            <person name="Vieira F.G."/>
            <person name="Vilella A.J."/>
            <person name="Villasante A."/>
            <person name="Walenz B."/>
            <person name="Wang J."/>
            <person name="Wasserman M."/>
            <person name="Watts T."/>
            <person name="Wilson D."/>
            <person name="Wilson R.K."/>
            <person name="Wing R.A."/>
            <person name="Wolfner M.F."/>
            <person name="Wong A."/>
            <person name="Wong G.K."/>
            <person name="Wu C.I."/>
            <person name="Wu G."/>
            <person name="Yamamoto D."/>
            <person name="Yang H.P."/>
            <person name="Yang S.P."/>
            <person name="Yorke J.A."/>
            <person name="Yoshida K."/>
            <person name="Zdobnov E."/>
            <person name="Zhang P."/>
            <person name="Zhang Y."/>
            <person name="Zimin A.V."/>
            <person name="Baldwin J."/>
            <person name="Abdouelleil A."/>
            <person name="Abdulkadir J."/>
            <person name="Abebe A."/>
            <person name="Abera B."/>
            <person name="Abreu J."/>
            <person name="Acer S.C."/>
            <person name="Aftuck L."/>
            <person name="Alexander A."/>
            <person name="An P."/>
            <person name="Anderson E."/>
            <person name="Anderson S."/>
            <person name="Arachi H."/>
            <person name="Azer M."/>
            <person name="Bachantsang P."/>
            <person name="Barry A."/>
            <person name="Bayul T."/>
            <person name="Berlin A."/>
            <person name="Bessette D."/>
            <person name="Bloom T."/>
            <person name="Blye J."/>
            <person name="Boguslavskiy L."/>
            <person name="Bonnet C."/>
            <person name="Boukhgalter B."/>
            <person name="Bourzgui I."/>
            <person name="Brown A."/>
            <person name="Cahill P."/>
            <person name="Channer S."/>
            <person name="Cheshatsang Y."/>
            <person name="Chuda L."/>
            <person name="Citroen M."/>
            <person name="Collymore A."/>
            <person name="Cooke P."/>
            <person name="Costello M."/>
            <person name="D'Aco K."/>
            <person name="Daza R."/>
            <person name="De Haan G."/>
            <person name="DeGray S."/>
            <person name="DeMaso C."/>
            <person name="Dhargay N."/>
            <person name="Dooley K."/>
            <person name="Dooley E."/>
            <person name="Doricent M."/>
            <person name="Dorje P."/>
            <person name="Dorjee K."/>
            <person name="Dupes A."/>
            <person name="Elong R."/>
            <person name="Falk J."/>
            <person name="Farina A."/>
            <person name="Faro S."/>
            <person name="Ferguson D."/>
            <person name="Fisher S."/>
            <person name="Foley C.D."/>
            <person name="Franke A."/>
            <person name="Friedrich D."/>
            <person name="Gadbois L."/>
            <person name="Gearin G."/>
            <person name="Gearin C.R."/>
            <person name="Giannoukos G."/>
            <person name="Goode T."/>
            <person name="Graham J."/>
            <person name="Grandbois E."/>
            <person name="Grewal S."/>
            <person name="Gyaltsen K."/>
            <person name="Hafez N."/>
            <person name="Hagos B."/>
            <person name="Hall J."/>
            <person name="Henson C."/>
            <person name="Hollinger A."/>
            <person name="Honan T."/>
            <person name="Huard M.D."/>
            <person name="Hughes L."/>
            <person name="Hurhula B."/>
            <person name="Husby M.E."/>
            <person name="Kamat A."/>
            <person name="Kanga B."/>
            <person name="Kashin S."/>
            <person name="Khazanovich D."/>
            <person name="Kisner P."/>
            <person name="Lance K."/>
            <person name="Lara M."/>
            <person name="Lee W."/>
            <person name="Lennon N."/>
            <person name="Letendre F."/>
            <person name="LeVine R."/>
            <person name="Lipovsky A."/>
            <person name="Liu X."/>
            <person name="Liu J."/>
            <person name="Liu S."/>
            <person name="Lokyitsang T."/>
            <person name="Lokyitsang Y."/>
            <person name="Lubonja R."/>
            <person name="Lui A."/>
            <person name="MacDonald P."/>
            <person name="Magnisalis V."/>
            <person name="Maru K."/>
            <person name="Matthews C."/>
            <person name="McCusker W."/>
            <person name="McDonough S."/>
            <person name="Mehta T."/>
            <person name="Meldrim J."/>
            <person name="Meneus L."/>
            <person name="Mihai O."/>
            <person name="Mihalev A."/>
            <person name="Mihova T."/>
            <person name="Mittelman R."/>
            <person name="Mlenga V."/>
            <person name="Montmayeur A."/>
            <person name="Mulrain L."/>
            <person name="Navidi A."/>
            <person name="Naylor J."/>
            <person name="Negash T."/>
            <person name="Nguyen T."/>
            <person name="Nguyen N."/>
            <person name="Nicol R."/>
            <person name="Norbu C."/>
            <person name="Norbu N."/>
            <person name="Novod N."/>
            <person name="O'Neill B."/>
            <person name="Osman S."/>
            <person name="Markiewicz E."/>
            <person name="Oyono O.L."/>
            <person name="Patti C."/>
            <person name="Phunkhang P."/>
            <person name="Pierre F."/>
            <person name="Priest M."/>
            <person name="Raghuraman S."/>
            <person name="Rege F."/>
            <person name="Reyes R."/>
            <person name="Rise C."/>
            <person name="Rogov P."/>
            <person name="Ross K."/>
            <person name="Ryan E."/>
            <person name="Settipalli S."/>
            <person name="Shea T."/>
            <person name="Sherpa N."/>
            <person name="Shi L."/>
            <person name="Shih D."/>
            <person name="Sparrow T."/>
            <person name="Spaulding J."/>
            <person name="Stalker J."/>
            <person name="Stange-Thomann N."/>
            <person name="Stavropoulos S."/>
            <person name="Stone C."/>
            <person name="Strader C."/>
            <person name="Tesfaye S."/>
            <person name="Thomson T."/>
            <person name="Thoulutsang Y."/>
            <person name="Thoulutsang D."/>
            <person name="Topham K."/>
            <person name="Topping I."/>
            <person name="Tsamla T."/>
            <person name="Vassiliev H."/>
            <person name="Vo A."/>
            <person name="Wangchuk T."/>
            <person name="Wangdi T."/>
            <person name="Weiand M."/>
            <person name="Wilkinson J."/>
            <person name="Wilson A."/>
            <person name="Yadav S."/>
            <person name="Young G."/>
            <person name="Yu Q."/>
            <person name="Zembek L."/>
            <person name="Zhong D."/>
            <person name="Zimmer A."/>
            <person name="Zwirko Z."/>
            <person name="Jaffe D.B."/>
            <person name="Alvarez P."/>
            <person name="Brockman W."/>
            <person name="Butler J."/>
            <person name="Chin C."/>
            <person name="Gnerre S."/>
            <person name="Grabherr M."/>
            <person name="Kleber M."/>
            <person name="Mauceli E."/>
            <person name="MacCallum I."/>
        </authorList>
    </citation>
    <scope>NUCLEOTIDE SEQUENCE [LARGE SCALE GENOMIC DNA]</scope>
    <source>
        <strain evidence="16">Tucson 14030-0811.24</strain>
    </source>
</reference>
<evidence type="ECO:0000256" key="11">
    <source>
        <dbReference type="ARBA" id="ARBA00059331"/>
    </source>
</evidence>
<dbReference type="GO" id="GO:0007156">
    <property type="term" value="P:homophilic cell adhesion via plasma membrane adhesion molecules"/>
    <property type="evidence" value="ECO:0007669"/>
    <property type="project" value="InterPro"/>
</dbReference>
<gene>
    <name evidence="15" type="primary">Dwil\GK26885</name>
    <name evidence="15" type="ORF">Dwil_GK26885</name>
</gene>
<dbReference type="FunFam" id="2.60.40.60:FF:000020">
    <property type="entry name" value="Dachsous cadherin-related 1b"/>
    <property type="match status" value="1"/>
</dbReference>
<comment type="subcellular location">
    <subcellularLocation>
        <location evidence="1">Cell membrane</location>
        <topology evidence="1">Single-pass type I membrane protein</topology>
    </subcellularLocation>
</comment>
<evidence type="ECO:0000256" key="5">
    <source>
        <dbReference type="ARBA" id="ARBA00022737"/>
    </source>
</evidence>
<feature type="domain" description="Cadherin" evidence="14">
    <location>
        <begin position="340"/>
        <end position="453"/>
    </location>
</feature>
<dbReference type="GO" id="GO:0005509">
    <property type="term" value="F:calcium ion binding"/>
    <property type="evidence" value="ECO:0007669"/>
    <property type="project" value="UniProtKB-UniRule"/>
</dbReference>
<evidence type="ECO:0000256" key="1">
    <source>
        <dbReference type="ARBA" id="ARBA00004251"/>
    </source>
</evidence>
<dbReference type="InterPro" id="IPR002126">
    <property type="entry name" value="Cadherin-like_dom"/>
</dbReference>
<comment type="function">
    <text evidence="11">Cadherins are calcium-dependent cell adhesion proteins. They preferentially interact with themselves in a homophilic manner in connecting cells.</text>
</comment>
<evidence type="ECO:0000256" key="12">
    <source>
        <dbReference type="PROSITE-ProRule" id="PRU00043"/>
    </source>
</evidence>
<dbReference type="SUPFAM" id="SSF49313">
    <property type="entry name" value="Cadherin-like"/>
    <property type="match status" value="14"/>
</dbReference>
<dbReference type="KEGG" id="dwi:26528887"/>
<evidence type="ECO:0000256" key="7">
    <source>
        <dbReference type="ARBA" id="ARBA00022889"/>
    </source>
</evidence>
<dbReference type="FunFam" id="2.60.40.60:FF:000394">
    <property type="entry name" value="Cadherin 23"/>
    <property type="match status" value="1"/>
</dbReference>
<dbReference type="FunFam" id="2.60.40.60:FF:000378">
    <property type="entry name" value="Cadherin-87A"/>
    <property type="match status" value="1"/>
</dbReference>
<dbReference type="FunFam" id="2.60.40.60:FF:000168">
    <property type="entry name" value="Cadherin-related family member 2"/>
    <property type="match status" value="1"/>
</dbReference>
<evidence type="ECO:0000256" key="6">
    <source>
        <dbReference type="ARBA" id="ARBA00022837"/>
    </source>
</evidence>
<dbReference type="PRINTS" id="PR00205">
    <property type="entry name" value="CADHERIN"/>
</dbReference>
<sequence>MTNLPPVFTQRLNNIVLYENVPVGTVVFRLEGYDPEGSNVTFGALGSDRFSVDPVSGNITLIKPLDREETDSLTFLVSIRDRVNPSGESEQDNKVEQPITFIILDENDNPPEFQKTPYEADVNEDAKVGTTIFDGILVKDRDTIGDSLDLKCLPQQQSPEACSKFRLELLQREATVLTAAVVLNDTLNYNQRMIYHFQIEASDGVHKTQTTFEARVKDVQDKPPVFQGSLSTVINEDSPINTLVLTVHARDGDTGEPRKIVFDLLENPNDYFLLDSHSGELRTAKPLDREALEDSTGLISLLIRAREVVNGVPSDDPLTSATAKATVTIRDVNDSPPQFNKKEYSVSLLENTPIGTPLALDMSVSDADVGINSKFALRLDDVSGVFDVEPKLVTGYSQVNIRVANGTLDYENPNQRKFIVLVIAEETDTNPKLSSTATITVSVMDANDNKPTFDQESYSATVSEAAQPGQYITTITAKDVDSGSYGDAGIHYSLSGTGAELFHVNEQTGVITLANCHEEQPQTSNRRQRRDLIGGDVVGLAGLEMLSMEAEPETREINTEPTVQYTLITQMPEATSASANDDKTASGKAMPQTCLDYETETTYFLSYKATDDNGQGQTSVVSLRISVNDANDSPPVCESPLYRASVDEGSVVFDSPLVVKARDADSLSSISYRIIGSPQIENIFAIDKQSGQISIRPNASLDVTNLQSDQLIFMVEANDGLFTANCGVNITVRDVNNHAPSFQQLNYSAIVEENSEIGTSVERVQATDLDTGKNAELRYRIQQGSFDDFGIDERTGEIFVSRKLDYDRRNTYQLQVQASDLGTPSLTGTATLVINVQNSNDKDPYFAPPTQHAEVRADAATGQLVYTLIALDPDVPNHNALEFAATDDITAIDKEGKELPHNEQFKEYFAIARNGKVLVNKQLDRNLFAVMRINVLVTDSTAPNVQQGKGLLIIQIIDVNKIPPRFNAPWTPEQPLIKLQMVEEQPIGTILTTLQATDDDSSIGEFNITANEYFAINHTTGVIFTTARLDYEAIKEVKFLATVSDTGVPALTATADIVVDIINLNDNEPHFTQAEYFFNITENSPQGTVAGKVEAHDADVGAFGELTYTLIGENTKYFTIDTYTGNLMVANASILDREQLKELTLSVVAQDKAPATVQKSATATIHINILDVNDNPPVFTRPVYNSTVAENAAYQPPAALLQVEATDLDEGLYGDVRYIITAGNELALFKLDAQSGIIYPAQSLSGKHGIYELTISARDTQGSGTMESIAKAIITVLQVNRHRPEFVIPALTNATIEIPGDIVQPDYLLLTVKALDNDTDENNGKISYHLQVNNQNVQETTEFKINEVTGELRARQQLNRKNRANYDIILVARDAGNPPFESLRLLSVSIVDANENRPEFPDASNPYKVSINENSGRDVKIGHIQAGSRSKHNRDIFYYMLLGNEDGAFYVDKLTGDIYTNKSLDREETDSYTLYILASIKSDLHISEEERASFSIKTLNRDNTVAKVGITVLDVNDNAPVFEKSIYYAGVNANAQMNAAITLVNATDADAGKNAKIEYMIVASNLYKFGASKSTGSIVPSPFAISQDGRISANTIMAEYNQDRFELEIMARELEAPQRSASTKVNIWVFDGTQLVRVILSRPPEEVYNEQEEIIAELRNATQHRIIVDEIRFHLDSIGRIRMDWCDLYFHAVDPQTQQIAPVDEILKDIDRNYDYLKDYYAGFAIENVVPAYIAIVQDEFDLAVAGLVALVIVLFVGVISFIVLCCCLKHWNLSVPVETRRKEALIKKQIIEDLNTTENPLWIEQKLKLYEEQELTMQVFSEPDHISNSDAPGHLDHRSSLEQVHGHHHHHHHGQSVDNTYATIQPRNNQNRIGAGGGLSSAGGGSLRNGAGGTGGVSAGGVSGTGLLLARIDPHSNDFADYATLRNNRAPSLYEFTGSTFQAPIRDGDDAVAELI</sequence>
<feature type="domain" description="Cadherin" evidence="14">
    <location>
        <begin position="454"/>
        <end position="637"/>
    </location>
</feature>
<feature type="transmembrane region" description="Helical" evidence="13">
    <location>
        <begin position="1743"/>
        <end position="1769"/>
    </location>
</feature>
<feature type="domain" description="Cadherin" evidence="14">
    <location>
        <begin position="1180"/>
        <end position="1286"/>
    </location>
</feature>
<dbReference type="CDD" id="cd11304">
    <property type="entry name" value="Cadherin_repeat"/>
    <property type="match status" value="13"/>
</dbReference>
<keyword evidence="2" id="KW-1003">Cell membrane</keyword>
<dbReference type="FunFam" id="2.60.40.60:FF:000118">
    <property type="entry name" value="protocadherin Fat 4"/>
    <property type="match status" value="1"/>
</dbReference>
<feature type="domain" description="Cadherin" evidence="14">
    <location>
        <begin position="226"/>
        <end position="339"/>
    </location>
</feature>
<feature type="domain" description="Cadherin" evidence="14">
    <location>
        <begin position="1403"/>
        <end position="1522"/>
    </location>
</feature>
<dbReference type="STRING" id="7260.A0A0Q9WWP4"/>